<organism evidence="7 8">
    <name type="scientific">Pseudodesulfovibrio karagichevae</name>
    <dbReference type="NCBI Taxonomy" id="3239305"/>
    <lineage>
        <taxon>Bacteria</taxon>
        <taxon>Pseudomonadati</taxon>
        <taxon>Thermodesulfobacteriota</taxon>
        <taxon>Desulfovibrionia</taxon>
        <taxon>Desulfovibrionales</taxon>
        <taxon>Desulfovibrionaceae</taxon>
    </lineage>
</organism>
<dbReference type="PIRSF" id="PIRSF006157">
    <property type="entry name" value="Doxgns_DODA"/>
    <property type="match status" value="1"/>
</dbReference>
<dbReference type="PANTHER" id="PTHR30096:SF0">
    <property type="entry name" value="4,5-DOPA DIOXYGENASE EXTRADIOL-LIKE PROTEIN"/>
    <property type="match status" value="1"/>
</dbReference>
<evidence type="ECO:0000256" key="3">
    <source>
        <dbReference type="ARBA" id="ARBA00022723"/>
    </source>
</evidence>
<dbReference type="CDD" id="cd07363">
    <property type="entry name" value="45_DOPA_Dioxygenase"/>
    <property type="match status" value="1"/>
</dbReference>
<dbReference type="InterPro" id="IPR014436">
    <property type="entry name" value="Extradiol_dOase_DODA"/>
</dbReference>
<evidence type="ECO:0000256" key="1">
    <source>
        <dbReference type="ARBA" id="ARBA00001947"/>
    </source>
</evidence>
<keyword evidence="7" id="KW-0223">Dioxygenase</keyword>
<dbReference type="GO" id="GO:0051213">
    <property type="term" value="F:dioxygenase activity"/>
    <property type="evidence" value="ECO:0007669"/>
    <property type="project" value="UniProtKB-KW"/>
</dbReference>
<sequence>MNDTRHGSPAVIYVSHGAGPLPLLDDPGHAEMIDNLKVLASRIVRPSAILVVSAHWEEAAPTVTVGADQPLYYDYYGFPPESYEIAYPAPGDDALSGAVREALAARGLPCGTEGERGFDHGLFVPLKIMYPEADIPCVQLSLIKGLAPAAHLALGEALAGLDIENLLILGSGFSFHNMRAFFTPDTAETTKANDEFQHWLVETCADPALSQDERSARLVHWEDAPHARYCHPREEHLLPLHVCCGATGRPCDEHFRLTIIGKAASTYLWQPA</sequence>
<comment type="similarity">
    <text evidence="2">Belongs to the DODA-type extradiol aromatic ring-opening dioxygenase family.</text>
</comment>
<keyword evidence="3" id="KW-0479">Metal-binding</keyword>
<dbReference type="InterPro" id="IPR004183">
    <property type="entry name" value="Xdiol_dOase_suB"/>
</dbReference>
<dbReference type="EC" id="1.13.-.-" evidence="7"/>
<keyword evidence="4" id="KW-0862">Zinc</keyword>
<accession>A0ABV4K0N8</accession>
<protein>
    <submittedName>
        <fullName evidence="7">Class III extradiol ring-cleavage dioxygenase</fullName>
        <ecNumber evidence="7">1.13.-.-</ecNumber>
    </submittedName>
</protein>
<comment type="caution">
    <text evidence="7">The sequence shown here is derived from an EMBL/GenBank/DDBJ whole genome shotgun (WGS) entry which is preliminary data.</text>
</comment>
<evidence type="ECO:0000313" key="7">
    <source>
        <dbReference type="EMBL" id="MEZ7195342.1"/>
    </source>
</evidence>
<dbReference type="Gene3D" id="3.40.830.10">
    <property type="entry name" value="LigB-like"/>
    <property type="match status" value="1"/>
</dbReference>
<evidence type="ECO:0000256" key="2">
    <source>
        <dbReference type="ARBA" id="ARBA00007581"/>
    </source>
</evidence>
<feature type="domain" description="Extradiol ring-cleavage dioxygenase class III enzyme subunit B" evidence="6">
    <location>
        <begin position="13"/>
        <end position="249"/>
    </location>
</feature>
<dbReference type="PANTHER" id="PTHR30096">
    <property type="entry name" value="4,5-DOPA DIOXYGENASE EXTRADIOL-LIKE PROTEIN"/>
    <property type="match status" value="1"/>
</dbReference>
<dbReference type="Proteomes" id="UP001568698">
    <property type="component" value="Unassembled WGS sequence"/>
</dbReference>
<evidence type="ECO:0000256" key="4">
    <source>
        <dbReference type="ARBA" id="ARBA00022833"/>
    </source>
</evidence>
<dbReference type="Pfam" id="PF02900">
    <property type="entry name" value="LigB"/>
    <property type="match status" value="1"/>
</dbReference>
<gene>
    <name evidence="7" type="ORF">AB6M95_01155</name>
</gene>
<name>A0ABV4K0N8_9BACT</name>
<evidence type="ECO:0000256" key="5">
    <source>
        <dbReference type="ARBA" id="ARBA00023002"/>
    </source>
</evidence>
<reference evidence="7 8" key="1">
    <citation type="submission" date="2024-08" db="EMBL/GenBank/DDBJ databases">
        <title>Sulfate-reducing bacteria isolated from formation water of the oil field in Kazakhstan and description of Pseudodesulfovibrio sp.</title>
        <authorList>
            <person name="Bidzhieva S.K."/>
            <person name="Tourova T.P."/>
            <person name="Grouzdev D.S."/>
            <person name="Beletsky A.V."/>
            <person name="Sokolova D.S."/>
            <person name="Samigullina S.R."/>
            <person name="Poltaraus A.B."/>
            <person name="Avtukh A.N."/>
            <person name="Tereshina V.M."/>
            <person name="Zhaparov N.S."/>
            <person name="Mardanov A.V."/>
            <person name="Nazina T.N."/>
        </authorList>
    </citation>
    <scope>NUCLEOTIDE SEQUENCE [LARGE SCALE GENOMIC DNA]</scope>
    <source>
        <strain evidence="7 8">9FUS</strain>
    </source>
</reference>
<dbReference type="RefSeq" id="WP_371384893.1">
    <property type="nucleotide sequence ID" value="NZ_JBGLYH010000002.1"/>
</dbReference>
<comment type="cofactor">
    <cofactor evidence="1">
        <name>Zn(2+)</name>
        <dbReference type="ChEBI" id="CHEBI:29105"/>
    </cofactor>
</comment>
<evidence type="ECO:0000259" key="6">
    <source>
        <dbReference type="Pfam" id="PF02900"/>
    </source>
</evidence>
<keyword evidence="8" id="KW-1185">Reference proteome</keyword>
<dbReference type="SUPFAM" id="SSF53213">
    <property type="entry name" value="LigB-like"/>
    <property type="match status" value="1"/>
</dbReference>
<evidence type="ECO:0000313" key="8">
    <source>
        <dbReference type="Proteomes" id="UP001568698"/>
    </source>
</evidence>
<keyword evidence="5 7" id="KW-0560">Oxidoreductase</keyword>
<proteinExistence type="inferred from homology"/>
<dbReference type="EMBL" id="JBGLYH010000002">
    <property type="protein sequence ID" value="MEZ7195342.1"/>
    <property type="molecule type" value="Genomic_DNA"/>
</dbReference>